<feature type="transmembrane region" description="Helical" evidence="1">
    <location>
        <begin position="9"/>
        <end position="30"/>
    </location>
</feature>
<keyword evidence="1" id="KW-1133">Transmembrane helix</keyword>
<accession>A0A1U7J3P2</accession>
<keyword evidence="3" id="KW-1185">Reference proteome</keyword>
<gene>
    <name evidence="2" type="ORF">NIES30_13860</name>
</gene>
<comment type="caution">
    <text evidence="2">The sequence shown here is derived from an EMBL/GenBank/DDBJ whole genome shotgun (WGS) entry which is preliminary data.</text>
</comment>
<evidence type="ECO:0000256" key="1">
    <source>
        <dbReference type="SAM" id="Phobius"/>
    </source>
</evidence>
<dbReference type="EMBL" id="MRCG01000010">
    <property type="protein sequence ID" value="OKH47077.1"/>
    <property type="molecule type" value="Genomic_DNA"/>
</dbReference>
<dbReference type="AlphaFoldDB" id="A0A1U7J3P2"/>
<protein>
    <submittedName>
        <fullName evidence="2">Uncharacterized protein</fullName>
    </submittedName>
</protein>
<sequence>MSHFDRKSLIFYGVAISSVVTLFSVVSRYGTTRLQAPTAIGGDYQLQIEPSEQCSEPPSLQLRLQQSGIFVNGKLVADSPEAQSAEAGGEPFNLDGRWRSPDLDLTGSSPAMTVCGQPVESVAIASTHEGESFSGQLTFAGLPAPLTFKSQLIPDQTSTSETSSH</sequence>
<keyword evidence="1" id="KW-0472">Membrane</keyword>
<dbReference type="STRING" id="549789.NIES30_13860"/>
<evidence type="ECO:0000313" key="3">
    <source>
        <dbReference type="Proteomes" id="UP000185557"/>
    </source>
</evidence>
<evidence type="ECO:0000313" key="2">
    <source>
        <dbReference type="EMBL" id="OKH47077.1"/>
    </source>
</evidence>
<reference evidence="2 3" key="1">
    <citation type="submission" date="2016-11" db="EMBL/GenBank/DDBJ databases">
        <title>Draft Genome Sequences of Nine Cyanobacterial Strains from Diverse Habitats.</title>
        <authorList>
            <person name="Zhu T."/>
            <person name="Hou S."/>
            <person name="Lu X."/>
            <person name="Hess W.R."/>
        </authorList>
    </citation>
    <scope>NUCLEOTIDE SEQUENCE [LARGE SCALE GENOMIC DNA]</scope>
    <source>
        <strain evidence="2 3">NIES-30</strain>
    </source>
</reference>
<organism evidence="2 3">
    <name type="scientific">Phormidium tenue NIES-30</name>
    <dbReference type="NCBI Taxonomy" id="549789"/>
    <lineage>
        <taxon>Bacteria</taxon>
        <taxon>Bacillati</taxon>
        <taxon>Cyanobacteriota</taxon>
        <taxon>Cyanophyceae</taxon>
        <taxon>Oscillatoriophycideae</taxon>
        <taxon>Oscillatoriales</taxon>
        <taxon>Oscillatoriaceae</taxon>
        <taxon>Phormidium</taxon>
    </lineage>
</organism>
<dbReference type="Proteomes" id="UP000185557">
    <property type="component" value="Unassembled WGS sequence"/>
</dbReference>
<name>A0A1U7J3P2_9CYAN</name>
<proteinExistence type="predicted"/>
<keyword evidence="1" id="KW-0812">Transmembrane</keyword>